<name>A0AAV4EA75_9GAST</name>
<proteinExistence type="predicted"/>
<gene>
    <name evidence="1" type="ORF">ElyMa_003466000</name>
</gene>
<sequence length="120" mass="14051">MEIDAFFLARQQRIDTYSKEIKVKMCKPILRFTDEATFCLESHASQMTLQGSKQMKVRGYEVWILDRMRKNFPTAALRPLQCKICWMTDYIIMLKHKTPSQESWFFATNCISEAVKSAAV</sequence>
<keyword evidence="2" id="KW-1185">Reference proteome</keyword>
<dbReference type="AlphaFoldDB" id="A0AAV4EA75"/>
<dbReference type="EMBL" id="BMAT01007116">
    <property type="protein sequence ID" value="GFR57868.1"/>
    <property type="molecule type" value="Genomic_DNA"/>
</dbReference>
<accession>A0AAV4EA75</accession>
<reference evidence="1 2" key="1">
    <citation type="journal article" date="2021" name="Elife">
        <title>Chloroplast acquisition without the gene transfer in kleptoplastic sea slugs, Plakobranchus ocellatus.</title>
        <authorList>
            <person name="Maeda T."/>
            <person name="Takahashi S."/>
            <person name="Yoshida T."/>
            <person name="Shimamura S."/>
            <person name="Takaki Y."/>
            <person name="Nagai Y."/>
            <person name="Toyoda A."/>
            <person name="Suzuki Y."/>
            <person name="Arimoto A."/>
            <person name="Ishii H."/>
            <person name="Satoh N."/>
            <person name="Nishiyama T."/>
            <person name="Hasebe M."/>
            <person name="Maruyama T."/>
            <person name="Minagawa J."/>
            <person name="Obokata J."/>
            <person name="Shigenobu S."/>
        </authorList>
    </citation>
    <scope>NUCLEOTIDE SEQUENCE [LARGE SCALE GENOMIC DNA]</scope>
</reference>
<protein>
    <submittedName>
        <fullName evidence="1">Uncharacterized protein</fullName>
    </submittedName>
</protein>
<evidence type="ECO:0000313" key="2">
    <source>
        <dbReference type="Proteomes" id="UP000762676"/>
    </source>
</evidence>
<evidence type="ECO:0000313" key="1">
    <source>
        <dbReference type="EMBL" id="GFR57868.1"/>
    </source>
</evidence>
<dbReference type="Proteomes" id="UP000762676">
    <property type="component" value="Unassembled WGS sequence"/>
</dbReference>
<organism evidence="1 2">
    <name type="scientific">Elysia marginata</name>
    <dbReference type="NCBI Taxonomy" id="1093978"/>
    <lineage>
        <taxon>Eukaryota</taxon>
        <taxon>Metazoa</taxon>
        <taxon>Spiralia</taxon>
        <taxon>Lophotrochozoa</taxon>
        <taxon>Mollusca</taxon>
        <taxon>Gastropoda</taxon>
        <taxon>Heterobranchia</taxon>
        <taxon>Euthyneura</taxon>
        <taxon>Panpulmonata</taxon>
        <taxon>Sacoglossa</taxon>
        <taxon>Placobranchoidea</taxon>
        <taxon>Plakobranchidae</taxon>
        <taxon>Elysia</taxon>
    </lineage>
</organism>
<comment type="caution">
    <text evidence="1">The sequence shown here is derived from an EMBL/GenBank/DDBJ whole genome shotgun (WGS) entry which is preliminary data.</text>
</comment>